<dbReference type="EMBL" id="JAVYJV010000021">
    <property type="protein sequence ID" value="KAK4342377.1"/>
    <property type="molecule type" value="Genomic_DNA"/>
</dbReference>
<keyword evidence="2" id="KW-1185">Reference proteome</keyword>
<protein>
    <submittedName>
        <fullName evidence="1">Uncharacterized protein</fullName>
    </submittedName>
</protein>
<reference evidence="1" key="1">
    <citation type="submission" date="2023-12" db="EMBL/GenBank/DDBJ databases">
        <title>Genome assembly of Anisodus tanguticus.</title>
        <authorList>
            <person name="Wang Y.-J."/>
        </authorList>
    </citation>
    <scope>NUCLEOTIDE SEQUENCE</scope>
    <source>
        <strain evidence="1">KB-2021</strain>
        <tissue evidence="1">Leaf</tissue>
    </source>
</reference>
<gene>
    <name evidence="1" type="ORF">RND71_038193</name>
</gene>
<dbReference type="AlphaFoldDB" id="A0AAE1R269"/>
<organism evidence="1 2">
    <name type="scientific">Anisodus tanguticus</name>
    <dbReference type="NCBI Taxonomy" id="243964"/>
    <lineage>
        <taxon>Eukaryota</taxon>
        <taxon>Viridiplantae</taxon>
        <taxon>Streptophyta</taxon>
        <taxon>Embryophyta</taxon>
        <taxon>Tracheophyta</taxon>
        <taxon>Spermatophyta</taxon>
        <taxon>Magnoliopsida</taxon>
        <taxon>eudicotyledons</taxon>
        <taxon>Gunneridae</taxon>
        <taxon>Pentapetalae</taxon>
        <taxon>asterids</taxon>
        <taxon>lamiids</taxon>
        <taxon>Solanales</taxon>
        <taxon>Solanaceae</taxon>
        <taxon>Solanoideae</taxon>
        <taxon>Hyoscyameae</taxon>
        <taxon>Anisodus</taxon>
    </lineage>
</organism>
<evidence type="ECO:0000313" key="1">
    <source>
        <dbReference type="EMBL" id="KAK4342377.1"/>
    </source>
</evidence>
<sequence length="88" mass="9822">MEGINDQILLQFLNFTPFSSMTGPLGSRTRLENVIYWALRPNSSSTARAEGCGAHGHAKGGGKTSIRVRKYPRINNKKTFDYGKYIQT</sequence>
<evidence type="ECO:0000313" key="2">
    <source>
        <dbReference type="Proteomes" id="UP001291623"/>
    </source>
</evidence>
<dbReference type="Proteomes" id="UP001291623">
    <property type="component" value="Unassembled WGS sequence"/>
</dbReference>
<accession>A0AAE1R269</accession>
<comment type="caution">
    <text evidence="1">The sequence shown here is derived from an EMBL/GenBank/DDBJ whole genome shotgun (WGS) entry which is preliminary data.</text>
</comment>
<proteinExistence type="predicted"/>
<name>A0AAE1R269_9SOLA</name>